<proteinExistence type="predicted"/>
<keyword evidence="1" id="KW-0812">Transmembrane</keyword>
<keyword evidence="3" id="KW-1185">Reference proteome</keyword>
<dbReference type="EMBL" id="JAFCJH010000004">
    <property type="protein sequence ID" value="MBR0794810.1"/>
    <property type="molecule type" value="Genomic_DNA"/>
</dbReference>
<feature type="transmembrane region" description="Helical" evidence="1">
    <location>
        <begin position="42"/>
        <end position="61"/>
    </location>
</feature>
<keyword evidence="1" id="KW-0472">Membrane</keyword>
<protein>
    <submittedName>
        <fullName evidence="2">BrnT family toxin</fullName>
    </submittedName>
</protein>
<reference evidence="3" key="1">
    <citation type="journal article" date="2021" name="ISME J.">
        <title>Evolutionary origin and ecological implication of a unique nif island in free-living Bradyrhizobium lineages.</title>
        <authorList>
            <person name="Tao J."/>
        </authorList>
    </citation>
    <scope>NUCLEOTIDE SEQUENCE [LARGE SCALE GENOMIC DNA]</scope>
    <source>
        <strain evidence="3">SZCCT0434</strain>
    </source>
</reference>
<dbReference type="Proteomes" id="UP001315278">
    <property type="component" value="Unassembled WGS sequence"/>
</dbReference>
<evidence type="ECO:0000313" key="3">
    <source>
        <dbReference type="Proteomes" id="UP001315278"/>
    </source>
</evidence>
<organism evidence="2 3">
    <name type="scientific">Bradyrhizobium jicamae</name>
    <dbReference type="NCBI Taxonomy" id="280332"/>
    <lineage>
        <taxon>Bacteria</taxon>
        <taxon>Pseudomonadati</taxon>
        <taxon>Pseudomonadota</taxon>
        <taxon>Alphaproteobacteria</taxon>
        <taxon>Hyphomicrobiales</taxon>
        <taxon>Nitrobacteraceae</taxon>
        <taxon>Bradyrhizobium</taxon>
    </lineage>
</organism>
<keyword evidence="1" id="KW-1133">Transmembrane helix</keyword>
<dbReference type="Pfam" id="PF04365">
    <property type="entry name" value="BrnT_toxin"/>
    <property type="match status" value="1"/>
</dbReference>
<dbReference type="RefSeq" id="WP_212399426.1">
    <property type="nucleotide sequence ID" value="NZ_JAFCJH010000004.1"/>
</dbReference>
<dbReference type="InterPro" id="IPR007460">
    <property type="entry name" value="BrnT_toxin"/>
</dbReference>
<name>A0ABS5FDD9_9BRAD</name>
<comment type="caution">
    <text evidence="2">The sequence shown here is derived from an EMBL/GenBank/DDBJ whole genome shotgun (WGS) entry which is preliminary data.</text>
</comment>
<evidence type="ECO:0000313" key="2">
    <source>
        <dbReference type="EMBL" id="MBR0794810.1"/>
    </source>
</evidence>
<sequence>MKIIWDERKRLANLDKHGMDFADLNERFFDTALVRKAKGNRWMAIGINIRGVIAVVFAVYGQEAVSVINMRPARKDERELYEETRR</sequence>
<gene>
    <name evidence="2" type="ORF">JQ615_05305</name>
</gene>
<evidence type="ECO:0000256" key="1">
    <source>
        <dbReference type="SAM" id="Phobius"/>
    </source>
</evidence>
<dbReference type="InterPro" id="IPR038573">
    <property type="entry name" value="BrnT_sf"/>
</dbReference>
<dbReference type="Gene3D" id="3.10.450.530">
    <property type="entry name" value="Ribonuclease toxin, BrnT, of type II toxin-antitoxin system"/>
    <property type="match status" value="1"/>
</dbReference>
<accession>A0ABS5FDD9</accession>